<dbReference type="PANTHER" id="PTHR45629">
    <property type="entry name" value="SNF2/RAD54 FAMILY MEMBER"/>
    <property type="match status" value="1"/>
</dbReference>
<accession>A0A3Q8UGV7</accession>
<dbReference type="InterPro" id="IPR027417">
    <property type="entry name" value="P-loop_NTPase"/>
</dbReference>
<evidence type="ECO:0000259" key="3">
    <source>
        <dbReference type="PROSITE" id="PS51194"/>
    </source>
</evidence>
<dbReference type="InterPro" id="IPR038718">
    <property type="entry name" value="SNF2-like_sf"/>
</dbReference>
<protein>
    <submittedName>
        <fullName evidence="4">NTPase</fullName>
    </submittedName>
</protein>
<dbReference type="Pfam" id="PF00271">
    <property type="entry name" value="Helicase_C"/>
    <property type="match status" value="1"/>
</dbReference>
<evidence type="ECO:0000313" key="4">
    <source>
        <dbReference type="EMBL" id="AZM32577.1"/>
    </source>
</evidence>
<dbReference type="Proteomes" id="UP000317017">
    <property type="component" value="Genome"/>
</dbReference>
<dbReference type="InterPro" id="IPR006935">
    <property type="entry name" value="Helicase/UvrB_N"/>
</dbReference>
<dbReference type="InterPro" id="IPR050496">
    <property type="entry name" value="SNF2_RAD54_helicase_repair"/>
</dbReference>
<reference evidence="4" key="1">
    <citation type="submission" date="2018-11" db="EMBL/GenBank/DDBJ databases">
        <title>Genomic sequence of a Bohle-iridovirus-like ranavirus isolated from a diseased boreal toad (Anaxyrus boreas boreas) in a North American aquarium.</title>
        <authorList>
            <person name="Subramaniam K."/>
            <person name="Waltzek T.B."/>
            <person name="Chinchar V.G."/>
        </authorList>
    </citation>
    <scope>NUCLEOTIDE SEQUENCE [LARGE SCALE GENOMIC DNA]</scope>
    <source>
        <strain evidence="4">ZRV040414</strain>
    </source>
</reference>
<dbReference type="Pfam" id="PF04851">
    <property type="entry name" value="ResIII"/>
    <property type="match status" value="1"/>
</dbReference>
<feature type="domain" description="Helicase ATP-binding" evidence="2">
    <location>
        <begin position="64"/>
        <end position="243"/>
    </location>
</feature>
<dbReference type="InterPro" id="IPR001650">
    <property type="entry name" value="Helicase_C-like"/>
</dbReference>
<dbReference type="Gene3D" id="3.40.50.300">
    <property type="entry name" value="P-loop containing nucleotide triphosphate hydrolases"/>
    <property type="match status" value="1"/>
</dbReference>
<organism evidence="4">
    <name type="scientific">Zoo ranavirus</name>
    <dbReference type="NCBI Taxonomy" id="1419340"/>
    <lineage>
        <taxon>Viruses</taxon>
        <taxon>Varidnaviria</taxon>
        <taxon>Bamfordvirae</taxon>
        <taxon>Nucleocytoviricota</taxon>
        <taxon>Megaviricetes</taxon>
        <taxon>Pimascovirales</taxon>
        <taxon>Pimascovirales incertae sedis</taxon>
        <taxon>Iridoviridae</taxon>
        <taxon>Alphairidovirinae</taxon>
        <taxon>Ranavirus</taxon>
        <taxon>Ranavirus rana1</taxon>
        <taxon>Frog virus 3</taxon>
    </lineage>
</organism>
<evidence type="ECO:0000259" key="2">
    <source>
        <dbReference type="PROSITE" id="PS51192"/>
    </source>
</evidence>
<dbReference type="GO" id="GO:0016787">
    <property type="term" value="F:hydrolase activity"/>
    <property type="evidence" value="ECO:0007669"/>
    <property type="project" value="UniProtKB-KW"/>
</dbReference>
<dbReference type="GO" id="GO:0005524">
    <property type="term" value="F:ATP binding"/>
    <property type="evidence" value="ECO:0007669"/>
    <property type="project" value="InterPro"/>
</dbReference>
<dbReference type="EMBL" id="MK227779">
    <property type="protein sequence ID" value="AZM32577.1"/>
    <property type="molecule type" value="Genomic_DNA"/>
</dbReference>
<proteinExistence type="predicted"/>
<dbReference type="SMART" id="SM00490">
    <property type="entry name" value="HELICc"/>
    <property type="match status" value="1"/>
</dbReference>
<evidence type="ECO:0000256" key="1">
    <source>
        <dbReference type="ARBA" id="ARBA00022801"/>
    </source>
</evidence>
<sequence>MDTSPYDFLKLYPWLSRGEADKGTLLDAFPGETFEQSLASDVAMRRAVQDDPAFGHQKLVETFLSEDTPYRELLLFHAPGTGKTCTVVSVAERTKEKGLTRGCIVLARGAALLRNFLHELVFNCGTGGRYIPEGYADMGDQERTRKMRKAVSSYYQFRTYETFAKSVATMSAEAIRARYDRFVIVMDEVHHLRSVQAEGVNTYSALSRFLRTVRGCVKMLLTGTPMTNEPGELADVLNLILPQDKTIRPEDGIFSNSGDLLKPDELAERVRGRVSYLKAARPDAGLTFAGEVLGGTGMTHLRLVRLEMSAFQSDAYASAWDQDAGDRNIFSNSRQCSLAVMPDRKWGSAAEARNPSQVRRMAGENLAKYSVKYDYLVRVASSSPKTFAYCEYVNGSGLSLLSDILLANGWRRATGRETTPGKRFALLTASQKNIHKIVQRFNHEDNVDGAYISLLLGSRVVAEGLTFKEVRHTVILTPHWNYTETTQAIARSWRAGSHDRLKARGEAVAVTVHMLVAVPRGRDTPRSIDSDMYAVSEVKDKRIKAVERILMTSAADCSLLRSRNLYPSEFDGSRECEYGRCAYRCSNVSVEPGPLPASSGASGASAAEAVARVRLDGGGDPAIMKVDMSTLWAEVTAGRRYVNRWGDGAVLRAEGGRLELSAPYGSSEEGRWGDFYKTRNLCYAKMDQDHLRADDLRDSLPQEVEELLTVSPVETIGETASAMPQEVATAILMACVQARADGKTLNAVRRDALLDFYKGFYAMGPSGWTVWLHARGANAKVYDGRRWNPADEDTLEFLAARSAKFTDTRIGYYGLYNPNLKDFCIRDVTQGKRDKVDLRKLTVGRRCVDWDQRTLVHIVARLMKIDGRKDFMPHATLREMRELAERDPLHEPSDLTSKEACRRFLFWTQKGDNKFRRQDICKAMEKWFIENDLMEDNFDCGHQHKRRGKFA</sequence>
<keyword evidence="1" id="KW-0378">Hydrolase</keyword>
<gene>
    <name evidence="4" type="primary">ORF010</name>
</gene>
<dbReference type="PROSITE" id="PS51194">
    <property type="entry name" value="HELICASE_CTER"/>
    <property type="match status" value="1"/>
</dbReference>
<dbReference type="PANTHER" id="PTHR45629:SF7">
    <property type="entry name" value="DNA EXCISION REPAIR PROTEIN ERCC-6-RELATED"/>
    <property type="match status" value="1"/>
</dbReference>
<dbReference type="PROSITE" id="PS51192">
    <property type="entry name" value="HELICASE_ATP_BIND_1"/>
    <property type="match status" value="1"/>
</dbReference>
<dbReference type="GO" id="GO:0003677">
    <property type="term" value="F:DNA binding"/>
    <property type="evidence" value="ECO:0007669"/>
    <property type="project" value="InterPro"/>
</dbReference>
<dbReference type="Gene3D" id="3.40.50.10810">
    <property type="entry name" value="Tandem AAA-ATPase domain"/>
    <property type="match status" value="1"/>
</dbReference>
<dbReference type="InterPro" id="IPR014001">
    <property type="entry name" value="Helicase_ATP-bd"/>
</dbReference>
<dbReference type="SUPFAM" id="SSF52540">
    <property type="entry name" value="P-loop containing nucleoside triphosphate hydrolases"/>
    <property type="match status" value="2"/>
</dbReference>
<name>A0A3Q8UGV7_FRG3V</name>
<feature type="domain" description="Helicase C-terminal" evidence="3">
    <location>
        <begin position="371"/>
        <end position="554"/>
    </location>
</feature>